<dbReference type="EMBL" id="CAKE01000025">
    <property type="protein sequence ID" value="CCI82536.1"/>
    <property type="molecule type" value="Genomic_DNA"/>
</dbReference>
<dbReference type="RefSeq" id="WP_008471646.1">
    <property type="nucleotide sequence ID" value="NZ_AYZP01000004.1"/>
</dbReference>
<name>I7JVB3_9LACO</name>
<keyword evidence="2" id="KW-1185">Reference proteome</keyword>
<accession>I7JVB3</accession>
<dbReference type="AlphaFoldDB" id="I7JVB3"/>
<dbReference type="PATRIC" id="fig|1423758.3.peg.1578"/>
<evidence type="ECO:0000313" key="2">
    <source>
        <dbReference type="Proteomes" id="UP000009320"/>
    </source>
</evidence>
<dbReference type="Proteomes" id="UP000009320">
    <property type="component" value="Unassembled WGS sequence"/>
</dbReference>
<dbReference type="STRING" id="1423758.FC41_GL001554"/>
<organism evidence="1 2">
    <name type="scientific">Lactobacillus hominis DSM 23910 = CRBIP 24.179</name>
    <dbReference type="NCBI Taxonomy" id="1423758"/>
    <lineage>
        <taxon>Bacteria</taxon>
        <taxon>Bacillati</taxon>
        <taxon>Bacillota</taxon>
        <taxon>Bacilli</taxon>
        <taxon>Lactobacillales</taxon>
        <taxon>Lactobacillaceae</taxon>
        <taxon>Lactobacillus</taxon>
    </lineage>
</organism>
<reference evidence="1 2" key="1">
    <citation type="submission" date="2012-06" db="EMBL/GenBank/DDBJ databases">
        <title>Draft Genome Sequence of Lactobacillus hominis Strain CRBIP 24.179T, isolated from human intestine.</title>
        <authorList>
            <person name="Cousin S."/>
            <person name="Ma L."/>
            <person name="Bizet C."/>
            <person name="Loux V."/>
            <person name="Bouchier C."/>
            <person name="Clermont D."/>
            <person name="Creno S."/>
        </authorList>
    </citation>
    <scope>NUCLEOTIDE SEQUENCE [LARGE SCALE GENOMIC DNA]</scope>
    <source>
        <strain evidence="2">CRBIP 24.179T</strain>
    </source>
</reference>
<dbReference type="GeneID" id="82848043"/>
<proteinExistence type="predicted"/>
<gene>
    <name evidence="1" type="ORF">BN55_05405</name>
</gene>
<evidence type="ECO:0000313" key="1">
    <source>
        <dbReference type="EMBL" id="CCI82536.1"/>
    </source>
</evidence>
<sequence>MADSELHIKKLLSELKFKFKCPKCKAVYDAKFGKNTCPNCQTIVHLEPKNDWGNLHYM</sequence>
<protein>
    <submittedName>
        <fullName evidence="1">Uncharacterized protein</fullName>
    </submittedName>
</protein>
<comment type="caution">
    <text evidence="1">The sequence shown here is derived from an EMBL/GenBank/DDBJ whole genome shotgun (WGS) entry which is preliminary data.</text>
</comment>